<proteinExistence type="inferred from homology"/>
<dbReference type="OrthoDB" id="9799840at2"/>
<name>A0A1M6G4J6_9FIRM</name>
<dbReference type="GO" id="GO:0005829">
    <property type="term" value="C:cytosol"/>
    <property type="evidence" value="ECO:0007669"/>
    <property type="project" value="TreeGrafter"/>
</dbReference>
<dbReference type="Pfam" id="PF01042">
    <property type="entry name" value="Ribonuc_L-PSP"/>
    <property type="match status" value="1"/>
</dbReference>
<sequence length="139" mass="14815">MNKFAVKHSNPTGLFASKFYSQVVTVTGNAKTIYIGGQNAINADGQLVGRDNSELQTKQALENIKIALASENATFNDVIKLNIYMVDGCDPAIGFKAFMETVGELKKPPLITVLKVAGLANPACLVEIDAIAVVEDNGE</sequence>
<dbReference type="CDD" id="cd00448">
    <property type="entry name" value="YjgF_YER057c_UK114_family"/>
    <property type="match status" value="1"/>
</dbReference>
<dbReference type="AlphaFoldDB" id="A0A1M6G4J6"/>
<reference evidence="2 3" key="1">
    <citation type="submission" date="2016-11" db="EMBL/GenBank/DDBJ databases">
        <authorList>
            <person name="Varghese N."/>
            <person name="Submissions S."/>
        </authorList>
    </citation>
    <scope>NUCLEOTIDE SEQUENCE [LARGE SCALE GENOMIC DNA]</scope>
    <source>
        <strain evidence="2 3">DSM 19027</strain>
    </source>
</reference>
<dbReference type="InterPro" id="IPR035959">
    <property type="entry name" value="RutC-like_sf"/>
</dbReference>
<dbReference type="PANTHER" id="PTHR11803">
    <property type="entry name" value="2-IMINOBUTANOATE/2-IMINOPROPANOATE DEAMINASE RIDA"/>
    <property type="match status" value="1"/>
</dbReference>
<dbReference type="Gene3D" id="3.30.1330.40">
    <property type="entry name" value="RutC-like"/>
    <property type="match status" value="1"/>
</dbReference>
<protein>
    <submittedName>
        <fullName evidence="2">Enamine deaminase RidA, house cleaning of reactive enamine intermediates, YjgF/YER057c/UK114 family</fullName>
    </submittedName>
</protein>
<comment type="similarity">
    <text evidence="1">Belongs to the RutC family.</text>
</comment>
<evidence type="ECO:0000313" key="3">
    <source>
        <dbReference type="Proteomes" id="UP000324781"/>
    </source>
</evidence>
<accession>A0A1M6G4J6</accession>
<evidence type="ECO:0000313" key="2">
    <source>
        <dbReference type="EMBL" id="SHJ04925.1"/>
    </source>
</evidence>
<dbReference type="EMBL" id="FQZP01000021">
    <property type="protein sequence ID" value="SHJ04925.1"/>
    <property type="molecule type" value="Genomic_DNA"/>
</dbReference>
<organism evidence="2 3">
    <name type="scientific">Thermoclostridium caenicola</name>
    <dbReference type="NCBI Taxonomy" id="659425"/>
    <lineage>
        <taxon>Bacteria</taxon>
        <taxon>Bacillati</taxon>
        <taxon>Bacillota</taxon>
        <taxon>Clostridia</taxon>
        <taxon>Eubacteriales</taxon>
        <taxon>Oscillospiraceae</taxon>
        <taxon>Thermoclostridium</taxon>
    </lineage>
</organism>
<dbReference type="SUPFAM" id="SSF55298">
    <property type="entry name" value="YjgF-like"/>
    <property type="match status" value="1"/>
</dbReference>
<keyword evidence="3" id="KW-1185">Reference proteome</keyword>
<dbReference type="GO" id="GO:0019239">
    <property type="term" value="F:deaminase activity"/>
    <property type="evidence" value="ECO:0007669"/>
    <property type="project" value="TreeGrafter"/>
</dbReference>
<dbReference type="PANTHER" id="PTHR11803:SF58">
    <property type="entry name" value="PROTEIN HMF1-RELATED"/>
    <property type="match status" value="1"/>
</dbReference>
<evidence type="ECO:0000256" key="1">
    <source>
        <dbReference type="ARBA" id="ARBA00010552"/>
    </source>
</evidence>
<dbReference type="InterPro" id="IPR006175">
    <property type="entry name" value="YjgF/YER057c/UK114"/>
</dbReference>
<dbReference type="RefSeq" id="WP_149678672.1">
    <property type="nucleotide sequence ID" value="NZ_FQZP01000021.1"/>
</dbReference>
<dbReference type="Proteomes" id="UP000324781">
    <property type="component" value="Unassembled WGS sequence"/>
</dbReference>
<gene>
    <name evidence="2" type="ORF">SAMN05444373_102121</name>
</gene>